<dbReference type="InterPro" id="IPR003599">
    <property type="entry name" value="Ig_sub"/>
</dbReference>
<evidence type="ECO:0000313" key="10">
    <source>
        <dbReference type="Ensembl" id="ENSAMXP00005049187.1"/>
    </source>
</evidence>
<dbReference type="CDD" id="cd00096">
    <property type="entry name" value="Ig"/>
    <property type="match status" value="1"/>
</dbReference>
<keyword evidence="4" id="KW-0325">Glycoprotein</keyword>
<feature type="domain" description="Ig-like" evidence="8">
    <location>
        <begin position="217"/>
        <end position="299"/>
    </location>
</feature>
<feature type="domain" description="Ig-like" evidence="8">
    <location>
        <begin position="491"/>
        <end position="581"/>
    </location>
</feature>
<feature type="chain" id="PRO_5044669655" evidence="7">
    <location>
        <begin position="24"/>
        <end position="819"/>
    </location>
</feature>
<keyword evidence="6" id="KW-1133">Transmembrane helix</keyword>
<evidence type="ECO:0000313" key="11">
    <source>
        <dbReference type="Proteomes" id="UP000694621"/>
    </source>
</evidence>
<name>A0A8B9LDI6_ASTMX</name>
<dbReference type="PANTHER" id="PTHR11640:SF156">
    <property type="entry name" value="HEPARAN SULFATE PROTEOGLYCAN 2"/>
    <property type="match status" value="1"/>
</dbReference>
<keyword evidence="3" id="KW-1015">Disulfide bond</keyword>
<proteinExistence type="predicted"/>
<feature type="domain" description="Ig-like" evidence="8">
    <location>
        <begin position="590"/>
        <end position="677"/>
    </location>
</feature>
<dbReference type="InterPro" id="IPR036179">
    <property type="entry name" value="Ig-like_dom_sf"/>
</dbReference>
<dbReference type="OMA" id="TYVCEGV"/>
<dbReference type="SUPFAM" id="SSF48726">
    <property type="entry name" value="Immunoglobulin"/>
    <property type="match status" value="8"/>
</dbReference>
<dbReference type="SMART" id="SM00409">
    <property type="entry name" value="IG"/>
    <property type="match status" value="8"/>
</dbReference>
<dbReference type="PROSITE" id="PS50835">
    <property type="entry name" value="IG_LIKE"/>
    <property type="match status" value="8"/>
</dbReference>
<comment type="subcellular location">
    <subcellularLocation>
        <location evidence="1">Membrane</location>
        <topology evidence="1">Single-pass type I membrane protein</topology>
    </subcellularLocation>
</comment>
<dbReference type="Ensembl" id="ENSAMXT00005053337.1">
    <property type="protein sequence ID" value="ENSAMXP00005049187.1"/>
    <property type="gene ID" value="ENSAMXG00005022436.1"/>
</dbReference>
<feature type="domain" description="Ig-like" evidence="8">
    <location>
        <begin position="304"/>
        <end position="390"/>
    </location>
</feature>
<feature type="domain" description="Ig-like" evidence="8">
    <location>
        <begin position="19"/>
        <end position="110"/>
    </location>
</feature>
<reference evidence="10" key="2">
    <citation type="submission" date="2025-05" db="UniProtKB">
        <authorList>
            <consortium name="Ensembl"/>
        </authorList>
    </citation>
    <scope>IDENTIFICATION</scope>
</reference>
<evidence type="ECO:0000313" key="12">
    <source>
        <dbReference type="Proteomes" id="UP000752171"/>
    </source>
</evidence>
<evidence type="ECO:0000256" key="1">
    <source>
        <dbReference type="ARBA" id="ARBA00004479"/>
    </source>
</evidence>
<evidence type="ECO:0000256" key="2">
    <source>
        <dbReference type="ARBA" id="ARBA00023136"/>
    </source>
</evidence>
<gene>
    <name evidence="9" type="primary">VCAM1</name>
    <name evidence="9" type="ORF">AMEX_G19285</name>
</gene>
<feature type="domain" description="Ig-like" evidence="8">
    <location>
        <begin position="402"/>
        <end position="483"/>
    </location>
</feature>
<evidence type="ECO:0000256" key="6">
    <source>
        <dbReference type="SAM" id="Phobius"/>
    </source>
</evidence>
<dbReference type="GeneID" id="103037142"/>
<organism evidence="10 11">
    <name type="scientific">Astyanax mexicanus</name>
    <name type="common">Blind cave fish</name>
    <name type="synonym">Astyanax fasciatus mexicanus</name>
    <dbReference type="NCBI Taxonomy" id="7994"/>
    <lineage>
        <taxon>Eukaryota</taxon>
        <taxon>Metazoa</taxon>
        <taxon>Chordata</taxon>
        <taxon>Craniata</taxon>
        <taxon>Vertebrata</taxon>
        <taxon>Euteleostomi</taxon>
        <taxon>Actinopterygii</taxon>
        <taxon>Neopterygii</taxon>
        <taxon>Teleostei</taxon>
        <taxon>Ostariophysi</taxon>
        <taxon>Characiformes</taxon>
        <taxon>Characoidei</taxon>
        <taxon>Acestrorhamphidae</taxon>
        <taxon>Acestrorhamphinae</taxon>
        <taxon>Astyanax</taxon>
    </lineage>
</organism>
<dbReference type="Pfam" id="PF07679">
    <property type="entry name" value="I-set"/>
    <property type="match status" value="1"/>
</dbReference>
<dbReference type="AlphaFoldDB" id="A0A8B9LDI6"/>
<dbReference type="SMART" id="SM00408">
    <property type="entry name" value="IGc2"/>
    <property type="match status" value="5"/>
</dbReference>
<accession>A0A8B9LDI6</accession>
<feature type="transmembrane region" description="Helical" evidence="6">
    <location>
        <begin position="777"/>
        <end position="800"/>
    </location>
</feature>
<dbReference type="InterPro" id="IPR003598">
    <property type="entry name" value="Ig_sub2"/>
</dbReference>
<feature type="domain" description="Ig-like" evidence="8">
    <location>
        <begin position="118"/>
        <end position="210"/>
    </location>
</feature>
<dbReference type="CTD" id="561971"/>
<feature type="signal peptide" evidence="7">
    <location>
        <begin position="1"/>
        <end position="23"/>
    </location>
</feature>
<dbReference type="InterPro" id="IPR051275">
    <property type="entry name" value="Cell_adhesion_signaling"/>
</dbReference>
<keyword evidence="2 6" id="KW-0472">Membrane</keyword>
<dbReference type="InterPro" id="IPR007110">
    <property type="entry name" value="Ig-like_dom"/>
</dbReference>
<dbReference type="InterPro" id="IPR013783">
    <property type="entry name" value="Ig-like_fold"/>
</dbReference>
<dbReference type="OrthoDB" id="10045578at2759"/>
<evidence type="ECO:0000313" key="9">
    <source>
        <dbReference type="EMBL" id="KAG9266640.1"/>
    </source>
</evidence>
<protein>
    <submittedName>
        <fullName evidence="10">Vascular cell adhesion molecule 1</fullName>
    </submittedName>
    <submittedName>
        <fullName evidence="9">Vascular cell adhesion protein 1</fullName>
    </submittedName>
</protein>
<dbReference type="Proteomes" id="UP000694621">
    <property type="component" value="Unplaced"/>
</dbReference>
<feature type="domain" description="Ig-like" evidence="8">
    <location>
        <begin position="682"/>
        <end position="764"/>
    </location>
</feature>
<keyword evidence="6" id="KW-0812">Transmembrane</keyword>
<dbReference type="Proteomes" id="UP000752171">
    <property type="component" value="Unassembled WGS sequence"/>
</dbReference>
<reference evidence="9 12" key="1">
    <citation type="submission" date="2021-07" db="EMBL/GenBank/DDBJ databases">
        <authorList>
            <person name="Imarazene B."/>
            <person name="Zahm M."/>
            <person name="Klopp C."/>
            <person name="Cabau C."/>
            <person name="Beille S."/>
            <person name="Jouanno E."/>
            <person name="Castinel A."/>
            <person name="Lluch J."/>
            <person name="Gil L."/>
            <person name="Kuchtly C."/>
            <person name="Lopez Roques C."/>
            <person name="Donnadieu C."/>
            <person name="Parrinello H."/>
            <person name="Journot L."/>
            <person name="Du K."/>
            <person name="Schartl M."/>
            <person name="Retaux S."/>
            <person name="Guiguen Y."/>
        </authorList>
    </citation>
    <scope>NUCLEOTIDE SEQUENCE [LARGE SCALE GENOMIC DNA]</scope>
    <source>
        <strain evidence="9">Pach_M1</strain>
        <tissue evidence="9">Testis</tissue>
    </source>
</reference>
<dbReference type="Pfam" id="PF13927">
    <property type="entry name" value="Ig_3"/>
    <property type="match status" value="3"/>
</dbReference>
<dbReference type="Gene3D" id="2.60.40.10">
    <property type="entry name" value="Immunoglobulins"/>
    <property type="match status" value="8"/>
</dbReference>
<dbReference type="EMBL" id="JAICCE010000016">
    <property type="protein sequence ID" value="KAG9266640.1"/>
    <property type="molecule type" value="Genomic_DNA"/>
</dbReference>
<evidence type="ECO:0000256" key="4">
    <source>
        <dbReference type="ARBA" id="ARBA00023180"/>
    </source>
</evidence>
<sequence>MKCFSMLPALSFTLAVLLPLAAALQIDLTPKKALFKVGDREELKCSVTECPGEVKFSWIALEDKPLYAVFKYLSKESVMIFNSVTKHHANKIKCTATCQDVSKQATATVEVYSFARDPVISGHDSLVPGVENTLTCEITEVHPAEYMEVEWMRGGTVVHRQDGKHGVQTVQSHYTFTPQREDDGAQITCRASLTLPDLPPDQQTRETTVSIVILSAPETVEVSGSSTVRVGSALSLSCKADGNPTPLFSWRVLRPDGQWVKVAETRQLSLINVSLADAGEYECEASNGVGRKTATVTVAVHGPPTNTVISLSTNEPKEDELVSISCTSHSVPQSRLVLSKLLDGEESELASGEGPHTSVSYSSARANNSGLYVCTAFNDYGSQKASVQLTVQTYPLEVTMHPDVSVITVERGSSLSLSCEASGCPHPLFTWTGLQDKPQYRQNNSQTDISQLNLESVEPDDEGAFICEVKCGSVVKSKQTEVKVFSFTSDPTIESSGYSLKGEMTSLTCVVRDVFPAKLFRIQWLDGEKELHSETFVDGLQNLSSIIFYQLQSSVQDMTITCKVSLQMDGVPAALTEKTTSVTLARHYAPRQTTITVSPQEELKAGETLSISCLTDSAPEGHVFLKKVVDGEETKLASSQGTRTSFTIPAAELSDSGVYVCEAVNQYGSKNASAQITVQAPPRNTSVKVIPSAWVQEGQNITICCNSVSFPPPAIILRKLDSGVDIYSPNGTFVLVNLTPNDTGLYQVNVTNALGYETEVFTIHVMELQTASPPPHWNYFIIPLAGLGILASAAVVLEYLRRQRLKGFYELSKSKPGTA</sequence>
<keyword evidence="5" id="KW-0393">Immunoglobulin domain</keyword>
<dbReference type="PANTHER" id="PTHR11640">
    <property type="entry name" value="NEPHRIN"/>
    <property type="match status" value="1"/>
</dbReference>
<evidence type="ECO:0000256" key="5">
    <source>
        <dbReference type="ARBA" id="ARBA00023319"/>
    </source>
</evidence>
<dbReference type="Pfam" id="PF08205">
    <property type="entry name" value="C2-set_2"/>
    <property type="match status" value="2"/>
</dbReference>
<dbReference type="InterPro" id="IPR013162">
    <property type="entry name" value="CD80_C2-set"/>
</dbReference>
<keyword evidence="7" id="KW-0732">Signal</keyword>
<dbReference type="GO" id="GO:0016020">
    <property type="term" value="C:membrane"/>
    <property type="evidence" value="ECO:0007669"/>
    <property type="project" value="UniProtKB-SubCell"/>
</dbReference>
<dbReference type="KEGG" id="amex:103037142"/>
<evidence type="ECO:0000259" key="8">
    <source>
        <dbReference type="PROSITE" id="PS50835"/>
    </source>
</evidence>
<evidence type="ECO:0000256" key="7">
    <source>
        <dbReference type="SAM" id="SignalP"/>
    </source>
</evidence>
<dbReference type="InterPro" id="IPR013098">
    <property type="entry name" value="Ig_I-set"/>
</dbReference>
<evidence type="ECO:0000256" key="3">
    <source>
        <dbReference type="ARBA" id="ARBA00023157"/>
    </source>
</evidence>